<feature type="domain" description="F-box/LRR-repeat protein 15-like leucin rich repeat" evidence="1">
    <location>
        <begin position="94"/>
        <end position="199"/>
    </location>
</feature>
<dbReference type="RefSeq" id="WP_145186381.1">
    <property type="nucleotide sequence ID" value="NZ_CP036266.1"/>
</dbReference>
<organism evidence="2 3">
    <name type="scientific">Gimesia chilikensis</name>
    <dbReference type="NCBI Taxonomy" id="2605989"/>
    <lineage>
        <taxon>Bacteria</taxon>
        <taxon>Pseudomonadati</taxon>
        <taxon>Planctomycetota</taxon>
        <taxon>Planctomycetia</taxon>
        <taxon>Planctomycetales</taxon>
        <taxon>Planctomycetaceae</taxon>
        <taxon>Gimesia</taxon>
    </lineage>
</organism>
<dbReference type="GO" id="GO:0019005">
    <property type="term" value="C:SCF ubiquitin ligase complex"/>
    <property type="evidence" value="ECO:0007669"/>
    <property type="project" value="TreeGrafter"/>
</dbReference>
<dbReference type="OrthoDB" id="272105at2"/>
<dbReference type="InterPro" id="IPR057207">
    <property type="entry name" value="FBXL15_LRR"/>
</dbReference>
<proteinExistence type="predicted"/>
<accession>A0A517PQN1</accession>
<keyword evidence="3" id="KW-1185">Reference proteome</keyword>
<dbReference type="EMBL" id="CP036266">
    <property type="protein sequence ID" value="QDT21684.1"/>
    <property type="molecule type" value="Genomic_DNA"/>
</dbReference>
<evidence type="ECO:0000313" key="3">
    <source>
        <dbReference type="Proteomes" id="UP000320421"/>
    </source>
</evidence>
<name>A0A517PQN1_9PLAN</name>
<dbReference type="Pfam" id="PF25372">
    <property type="entry name" value="DUF7885"/>
    <property type="match status" value="1"/>
</dbReference>
<dbReference type="AlphaFoldDB" id="A0A517PQN1"/>
<dbReference type="Proteomes" id="UP000320421">
    <property type="component" value="Chromosome"/>
</dbReference>
<dbReference type="PANTHER" id="PTHR13318">
    <property type="entry name" value="PARTNER OF PAIRED, ISOFORM B-RELATED"/>
    <property type="match status" value="1"/>
</dbReference>
<protein>
    <submittedName>
        <fullName evidence="2">Leucine Rich repeats (2 copies)</fullName>
    </submittedName>
</protein>
<gene>
    <name evidence="2" type="ORF">HG66A1_34870</name>
</gene>
<reference evidence="2 3" key="1">
    <citation type="submission" date="2019-02" db="EMBL/GenBank/DDBJ databases">
        <title>Deep-cultivation of Planctomycetes and their phenomic and genomic characterization uncovers novel biology.</title>
        <authorList>
            <person name="Wiegand S."/>
            <person name="Jogler M."/>
            <person name="Boedeker C."/>
            <person name="Pinto D."/>
            <person name="Vollmers J."/>
            <person name="Rivas-Marin E."/>
            <person name="Kohn T."/>
            <person name="Peeters S.H."/>
            <person name="Heuer A."/>
            <person name="Rast P."/>
            <person name="Oberbeckmann S."/>
            <person name="Bunk B."/>
            <person name="Jeske O."/>
            <person name="Meyerdierks A."/>
            <person name="Storesund J.E."/>
            <person name="Kallscheuer N."/>
            <person name="Luecker S."/>
            <person name="Lage O.M."/>
            <person name="Pohl T."/>
            <person name="Merkel B.J."/>
            <person name="Hornburger P."/>
            <person name="Mueller R.-W."/>
            <person name="Bruemmer F."/>
            <person name="Labrenz M."/>
            <person name="Spormann A.M."/>
            <person name="Op den Camp H."/>
            <person name="Overmann J."/>
            <person name="Amann R."/>
            <person name="Jetten M.S.M."/>
            <person name="Mascher T."/>
            <person name="Medema M.H."/>
            <person name="Devos D.P."/>
            <person name="Kaster A.-K."/>
            <person name="Ovreas L."/>
            <person name="Rohde M."/>
            <person name="Galperin M.Y."/>
            <person name="Jogler C."/>
        </authorList>
    </citation>
    <scope>NUCLEOTIDE SEQUENCE [LARGE SCALE GENOMIC DNA]</scope>
    <source>
        <strain evidence="2 3">HG66A1</strain>
    </source>
</reference>
<dbReference type="Gene3D" id="3.80.10.10">
    <property type="entry name" value="Ribonuclease Inhibitor"/>
    <property type="match status" value="1"/>
</dbReference>
<dbReference type="InterPro" id="IPR032675">
    <property type="entry name" value="LRR_dom_sf"/>
</dbReference>
<sequence length="200" mass="22694">MEDLISFVESKGGRISQNEQGEFVWVDLTNQKVDDQDLDIFMQSGVSQITYLFLSGTQVTDEGLAKLTYLRRLEDLDLGGTEIAGIGFANVKFSSLKKLSLYECDMLTVDGFKEIVNCQNLEKLDLIESNIDDQFLQEIAKLPRLKTLWADYTRLTNAGLPYLNDMTQLKSLSTRGTAVTREGMLQLWKHLPDLNKELIM</sequence>
<dbReference type="GO" id="GO:0031146">
    <property type="term" value="P:SCF-dependent proteasomal ubiquitin-dependent protein catabolic process"/>
    <property type="evidence" value="ECO:0007669"/>
    <property type="project" value="TreeGrafter"/>
</dbReference>
<evidence type="ECO:0000259" key="1">
    <source>
        <dbReference type="Pfam" id="PF25372"/>
    </source>
</evidence>
<dbReference type="SUPFAM" id="SSF52047">
    <property type="entry name" value="RNI-like"/>
    <property type="match status" value="1"/>
</dbReference>
<evidence type="ECO:0000313" key="2">
    <source>
        <dbReference type="EMBL" id="QDT21684.1"/>
    </source>
</evidence>